<protein>
    <submittedName>
        <fullName evidence="1">Uncharacterized protein</fullName>
    </submittedName>
</protein>
<reference evidence="1 2" key="1">
    <citation type="submission" date="2020-08" db="EMBL/GenBank/DDBJ databases">
        <title>Genomic Encyclopedia of Type Strains, Phase IV (KMG-IV): sequencing the most valuable type-strain genomes for metagenomic binning, comparative biology and taxonomic classification.</title>
        <authorList>
            <person name="Goeker M."/>
        </authorList>
    </citation>
    <scope>NUCLEOTIDE SEQUENCE [LARGE SCALE GENOMIC DNA]</scope>
    <source>
        <strain evidence="1 2">DSM 25079</strain>
    </source>
</reference>
<evidence type="ECO:0000313" key="1">
    <source>
        <dbReference type="EMBL" id="MBB5686155.1"/>
    </source>
</evidence>
<organism evidence="1 2">
    <name type="scientific">Sphingobium boeckii</name>
    <dbReference type="NCBI Taxonomy" id="1082345"/>
    <lineage>
        <taxon>Bacteria</taxon>
        <taxon>Pseudomonadati</taxon>
        <taxon>Pseudomonadota</taxon>
        <taxon>Alphaproteobacteria</taxon>
        <taxon>Sphingomonadales</taxon>
        <taxon>Sphingomonadaceae</taxon>
        <taxon>Sphingobium</taxon>
    </lineage>
</organism>
<sequence>MVNRGTFAVCGYVLDTEDIWFSDTGRRTPYAALTGQAKARADRLVTE</sequence>
<evidence type="ECO:0000313" key="2">
    <source>
        <dbReference type="Proteomes" id="UP000549617"/>
    </source>
</evidence>
<dbReference type="EMBL" id="JACIJC010000003">
    <property type="protein sequence ID" value="MBB5686155.1"/>
    <property type="molecule type" value="Genomic_DNA"/>
</dbReference>
<accession>A0A7W9AI73</accession>
<proteinExistence type="predicted"/>
<gene>
    <name evidence="1" type="ORF">FHS49_002171</name>
</gene>
<dbReference type="RefSeq" id="WP_184018235.1">
    <property type="nucleotide sequence ID" value="NZ_JACIJC010000003.1"/>
</dbReference>
<comment type="caution">
    <text evidence="1">The sequence shown here is derived from an EMBL/GenBank/DDBJ whole genome shotgun (WGS) entry which is preliminary data.</text>
</comment>
<name>A0A7W9AI73_9SPHN</name>
<dbReference type="AlphaFoldDB" id="A0A7W9AI73"/>
<dbReference type="Proteomes" id="UP000549617">
    <property type="component" value="Unassembled WGS sequence"/>
</dbReference>
<keyword evidence="2" id="KW-1185">Reference proteome</keyword>